<feature type="transmembrane region" description="Helical" evidence="1">
    <location>
        <begin position="131"/>
        <end position="157"/>
    </location>
</feature>
<dbReference type="SUPFAM" id="SSF47113">
    <property type="entry name" value="Histone-fold"/>
    <property type="match status" value="1"/>
</dbReference>
<dbReference type="EMBL" id="WJXA01000550">
    <property type="protein sequence ID" value="KAF7112259.1"/>
    <property type="molecule type" value="Genomic_DNA"/>
</dbReference>
<dbReference type="SUPFAM" id="SSF56672">
    <property type="entry name" value="DNA/RNA polymerases"/>
    <property type="match status" value="1"/>
</dbReference>
<evidence type="ECO:0008006" key="7">
    <source>
        <dbReference type="Google" id="ProtNLM"/>
    </source>
</evidence>
<dbReference type="Pfam" id="PF00078">
    <property type="entry name" value="RVT_1"/>
    <property type="match status" value="1"/>
</dbReference>
<name>A0A834FVB1_RHOSS</name>
<dbReference type="PANTHER" id="PTHR46890:SF48">
    <property type="entry name" value="RNA-DIRECTED DNA POLYMERASE"/>
    <property type="match status" value="1"/>
</dbReference>
<keyword evidence="1" id="KW-1133">Transmembrane helix</keyword>
<dbReference type="InterPro" id="IPR059000">
    <property type="entry name" value="ATPase_P-type_domA"/>
</dbReference>
<keyword evidence="1" id="KW-0472">Membrane</keyword>
<dbReference type="InterPro" id="IPR000477">
    <property type="entry name" value="RT_dom"/>
</dbReference>
<dbReference type="InterPro" id="IPR043502">
    <property type="entry name" value="DNA/RNA_pol_sf"/>
</dbReference>
<dbReference type="InterPro" id="IPR052343">
    <property type="entry name" value="Retrotransposon-Effector_Assoc"/>
</dbReference>
<proteinExistence type="predicted"/>
<keyword evidence="6" id="KW-1185">Reference proteome</keyword>
<evidence type="ECO:0000259" key="2">
    <source>
        <dbReference type="Pfam" id="PF00078"/>
    </source>
</evidence>
<dbReference type="Proteomes" id="UP000626092">
    <property type="component" value="Unassembled WGS sequence"/>
</dbReference>
<dbReference type="CDD" id="cd01650">
    <property type="entry name" value="RT_nLTR_like"/>
    <property type="match status" value="1"/>
</dbReference>
<organism evidence="4 6">
    <name type="scientific">Rhododendron simsii</name>
    <name type="common">Sims's rhododendron</name>
    <dbReference type="NCBI Taxonomy" id="118357"/>
    <lineage>
        <taxon>Eukaryota</taxon>
        <taxon>Viridiplantae</taxon>
        <taxon>Streptophyta</taxon>
        <taxon>Embryophyta</taxon>
        <taxon>Tracheophyta</taxon>
        <taxon>Spermatophyta</taxon>
        <taxon>Magnoliopsida</taxon>
        <taxon>eudicotyledons</taxon>
        <taxon>Gunneridae</taxon>
        <taxon>Pentapetalae</taxon>
        <taxon>asterids</taxon>
        <taxon>Ericales</taxon>
        <taxon>Ericaceae</taxon>
        <taxon>Ericoideae</taxon>
        <taxon>Rhodoreae</taxon>
        <taxon>Rhododendron</taxon>
    </lineage>
</organism>
<evidence type="ECO:0000313" key="6">
    <source>
        <dbReference type="Proteomes" id="UP000626092"/>
    </source>
</evidence>
<dbReference type="Gene3D" id="2.70.150.10">
    <property type="entry name" value="Calcium-transporting ATPase, cytoplasmic transduction domain A"/>
    <property type="match status" value="1"/>
</dbReference>
<dbReference type="Gene3D" id="1.20.1110.10">
    <property type="entry name" value="Calcium-transporting ATPase, transmembrane domain"/>
    <property type="match status" value="1"/>
</dbReference>
<evidence type="ECO:0000259" key="3">
    <source>
        <dbReference type="Pfam" id="PF00122"/>
    </source>
</evidence>
<gene>
    <name evidence="5" type="ORF">RHSIM_Rhsim06G0236500</name>
    <name evidence="4" type="ORF">RHSIM_RhsimUnG0247600</name>
</gene>
<feature type="domain" description="Reverse transcriptase" evidence="2">
    <location>
        <begin position="277"/>
        <end position="375"/>
    </location>
</feature>
<evidence type="ECO:0000313" key="4">
    <source>
        <dbReference type="EMBL" id="KAF7112259.1"/>
    </source>
</evidence>
<dbReference type="PANTHER" id="PTHR46890">
    <property type="entry name" value="NON-LTR RETROLELEMENT REVERSE TRANSCRIPTASE-LIKE PROTEIN-RELATED"/>
    <property type="match status" value="1"/>
</dbReference>
<evidence type="ECO:0000256" key="1">
    <source>
        <dbReference type="SAM" id="Phobius"/>
    </source>
</evidence>
<dbReference type="InterPro" id="IPR009072">
    <property type="entry name" value="Histone-fold"/>
</dbReference>
<dbReference type="Pfam" id="PF00122">
    <property type="entry name" value="E1-E2_ATPase"/>
    <property type="match status" value="1"/>
</dbReference>
<evidence type="ECO:0000313" key="5">
    <source>
        <dbReference type="EMBL" id="KAF7140957.1"/>
    </source>
</evidence>
<dbReference type="OrthoDB" id="1937198at2759"/>
<protein>
    <recommendedName>
        <fullName evidence="7">Reverse transcriptase domain-containing protein</fullName>
    </recommendedName>
</protein>
<comment type="caution">
    <text evidence="4">The sequence shown here is derived from an EMBL/GenBank/DDBJ whole genome shotgun (WGS) entry which is preliminary data.</text>
</comment>
<sequence length="386" mass="43785">MGRIARFLKAGKYVERVGARTPVYLSAVLEYLAAEVTMVVRVPFHRWVHVKHWNPETPHGGFYCLEVNPLENRQGEYLSVIKSPGDGVYSGFTCKQGEIKAVVIATGVHTFFGKATYLVDSTNQVGHFQKVLTAFGIFFICSIAVGMVIEIIIMYPIQHRDYRPAKILNIAHNKSEIERSVHAVIDKLAQTFFVLMVFQQINSAMNLQLIRPVTASEVSEALKDMYPTKAPGVDVMTALFFQNYWDILGVDITEVVQGFFHSGHLLRNLNQTLITLIPKTQCPTKPSQFRPISLCNVLYKLITKILANRLRHVLPLVVSKNQSAFSGGRLISDNILIAHEIMHSLKNRRHGRKGWFALKLDIAKAHDRLEWRYIEAIMGKLGFDRR</sequence>
<dbReference type="EMBL" id="WJXA01000006">
    <property type="protein sequence ID" value="KAF7140957.1"/>
    <property type="molecule type" value="Genomic_DNA"/>
</dbReference>
<accession>A0A834FVB1</accession>
<dbReference type="AlphaFoldDB" id="A0A834FVB1"/>
<dbReference type="Gene3D" id="1.10.20.10">
    <property type="entry name" value="Histone, subunit A"/>
    <property type="match status" value="1"/>
</dbReference>
<feature type="domain" description="P-type ATPase A" evidence="3">
    <location>
        <begin position="75"/>
        <end position="119"/>
    </location>
</feature>
<dbReference type="GO" id="GO:0046982">
    <property type="term" value="F:protein heterodimerization activity"/>
    <property type="evidence" value="ECO:0007669"/>
    <property type="project" value="InterPro"/>
</dbReference>
<dbReference type="InterPro" id="IPR008250">
    <property type="entry name" value="ATPase_P-typ_transduc_dom_A_sf"/>
</dbReference>
<reference evidence="4" key="1">
    <citation type="submission" date="2019-11" db="EMBL/GenBank/DDBJ databases">
        <authorList>
            <person name="Liu Y."/>
            <person name="Hou J."/>
            <person name="Li T.-Q."/>
            <person name="Guan C.-H."/>
            <person name="Wu X."/>
            <person name="Wu H.-Z."/>
            <person name="Ling F."/>
            <person name="Zhang R."/>
            <person name="Shi X.-G."/>
            <person name="Ren J.-P."/>
            <person name="Chen E.-F."/>
            <person name="Sun J.-M."/>
        </authorList>
    </citation>
    <scope>NUCLEOTIDE SEQUENCE</scope>
    <source>
        <strain evidence="4">Adult_tree_wgs_1</strain>
        <tissue evidence="4">Leaves</tissue>
    </source>
</reference>
<keyword evidence="1" id="KW-0812">Transmembrane</keyword>
<dbReference type="SUPFAM" id="SSF81653">
    <property type="entry name" value="Calcium ATPase, transduction domain A"/>
    <property type="match status" value="1"/>
</dbReference>